<dbReference type="SMART" id="SM00422">
    <property type="entry name" value="HTH_MERR"/>
    <property type="match status" value="1"/>
</dbReference>
<evidence type="ECO:0000259" key="4">
    <source>
        <dbReference type="PROSITE" id="PS50937"/>
    </source>
</evidence>
<dbReference type="EMBL" id="SLXI01000001">
    <property type="protein sequence ID" value="TCP14364.1"/>
    <property type="molecule type" value="Genomic_DNA"/>
</dbReference>
<evidence type="ECO:0000313" key="5">
    <source>
        <dbReference type="EMBL" id="TCP14364.1"/>
    </source>
</evidence>
<dbReference type="SUPFAM" id="SSF46955">
    <property type="entry name" value="Putative DNA-binding domain"/>
    <property type="match status" value="1"/>
</dbReference>
<dbReference type="Pfam" id="PF00376">
    <property type="entry name" value="MerR"/>
    <property type="match status" value="1"/>
</dbReference>
<sequence>MKQFLRKKELSTLTGLSPETIRYYESISILTPPKRGANGYRLFTNKSLQELNFIKVCRSLGFSIQEIKQLRNLQNQPQNSCHDADNLVAKHLKNVELKINQLQEIKQTLLTLENCSNNQVHQCKVLTYLTKEE</sequence>
<dbReference type="Proteomes" id="UP000294841">
    <property type="component" value="Unassembled WGS sequence"/>
</dbReference>
<protein>
    <submittedName>
        <fullName evidence="5">DNA-binding transcriptional MerR regulator</fullName>
    </submittedName>
</protein>
<dbReference type="InterPro" id="IPR015358">
    <property type="entry name" value="Tscrpt_reg_MerR_DNA-bd"/>
</dbReference>
<evidence type="ECO:0000256" key="1">
    <source>
        <dbReference type="ARBA" id="ARBA00023015"/>
    </source>
</evidence>
<evidence type="ECO:0000256" key="2">
    <source>
        <dbReference type="ARBA" id="ARBA00023125"/>
    </source>
</evidence>
<keyword evidence="2 5" id="KW-0238">DNA-binding</keyword>
<keyword evidence="3" id="KW-0804">Transcription</keyword>
<dbReference type="GO" id="GO:0003700">
    <property type="term" value="F:DNA-binding transcription factor activity"/>
    <property type="evidence" value="ECO:0007669"/>
    <property type="project" value="InterPro"/>
</dbReference>
<comment type="caution">
    <text evidence="5">The sequence shown here is derived from an EMBL/GenBank/DDBJ whole genome shotgun (WGS) entry which is preliminary data.</text>
</comment>
<dbReference type="InterPro" id="IPR009061">
    <property type="entry name" value="DNA-bd_dom_put_sf"/>
</dbReference>
<dbReference type="GO" id="GO:0003677">
    <property type="term" value="F:DNA binding"/>
    <property type="evidence" value="ECO:0007669"/>
    <property type="project" value="UniProtKB-KW"/>
</dbReference>
<evidence type="ECO:0000313" key="6">
    <source>
        <dbReference type="Proteomes" id="UP000294841"/>
    </source>
</evidence>
<dbReference type="OrthoDB" id="9808480at2"/>
<reference evidence="5 6" key="1">
    <citation type="submission" date="2019-03" db="EMBL/GenBank/DDBJ databases">
        <title>Genomic Encyclopedia of Type Strains, Phase IV (KMG-IV): sequencing the most valuable type-strain genomes for metagenomic binning, comparative biology and taxonomic classification.</title>
        <authorList>
            <person name="Goeker M."/>
        </authorList>
    </citation>
    <scope>NUCLEOTIDE SEQUENCE [LARGE SCALE GENOMIC DNA]</scope>
    <source>
        <strain evidence="5 6">DSM 28231</strain>
    </source>
</reference>
<gene>
    <name evidence="5" type="ORF">EV697_101505</name>
</gene>
<dbReference type="AlphaFoldDB" id="A0A4R2N353"/>
<name>A0A4R2N353_9PAST</name>
<evidence type="ECO:0000256" key="3">
    <source>
        <dbReference type="ARBA" id="ARBA00023163"/>
    </source>
</evidence>
<proteinExistence type="predicted"/>
<dbReference type="RefSeq" id="WP_132022174.1">
    <property type="nucleotide sequence ID" value="NZ_CP016605.1"/>
</dbReference>
<dbReference type="Gene3D" id="1.10.1660.10">
    <property type="match status" value="1"/>
</dbReference>
<feature type="domain" description="HTH merR-type" evidence="4">
    <location>
        <begin position="8"/>
        <end position="73"/>
    </location>
</feature>
<dbReference type="Pfam" id="PF09278">
    <property type="entry name" value="MerR-DNA-bind"/>
    <property type="match status" value="1"/>
</dbReference>
<keyword evidence="1" id="KW-0805">Transcription regulation</keyword>
<dbReference type="PANTHER" id="PTHR30204">
    <property type="entry name" value="REDOX-CYCLING DRUG-SENSING TRANSCRIPTIONAL ACTIVATOR SOXR"/>
    <property type="match status" value="1"/>
</dbReference>
<dbReference type="InterPro" id="IPR047057">
    <property type="entry name" value="MerR_fam"/>
</dbReference>
<organism evidence="5 6">
    <name type="scientific">Bisgaardia hudsonensis</name>
    <dbReference type="NCBI Taxonomy" id="109472"/>
    <lineage>
        <taxon>Bacteria</taxon>
        <taxon>Pseudomonadati</taxon>
        <taxon>Pseudomonadota</taxon>
        <taxon>Gammaproteobacteria</taxon>
        <taxon>Pasteurellales</taxon>
        <taxon>Pasteurellaceae</taxon>
        <taxon>Bisgaardia</taxon>
    </lineage>
</organism>
<dbReference type="PANTHER" id="PTHR30204:SF94">
    <property type="entry name" value="HEAVY METAL-DEPENDENT TRANSCRIPTIONAL REGULATOR HI_0293-RELATED"/>
    <property type="match status" value="1"/>
</dbReference>
<keyword evidence="6" id="KW-1185">Reference proteome</keyword>
<dbReference type="InterPro" id="IPR000551">
    <property type="entry name" value="MerR-type_HTH_dom"/>
</dbReference>
<dbReference type="PROSITE" id="PS50937">
    <property type="entry name" value="HTH_MERR_2"/>
    <property type="match status" value="1"/>
</dbReference>
<accession>A0A4R2N353</accession>